<keyword evidence="3" id="KW-1185">Reference proteome</keyword>
<feature type="region of interest" description="Disordered" evidence="1">
    <location>
        <begin position="93"/>
        <end position="114"/>
    </location>
</feature>
<protein>
    <submittedName>
        <fullName evidence="2">Uncharacterized protein</fullName>
    </submittedName>
</protein>
<accession>M1ACV8</accession>
<evidence type="ECO:0000256" key="1">
    <source>
        <dbReference type="SAM" id="MobiDB-lite"/>
    </source>
</evidence>
<dbReference type="InParanoid" id="M1ACV8"/>
<organism evidence="2 3">
    <name type="scientific">Solanum tuberosum</name>
    <name type="common">Potato</name>
    <dbReference type="NCBI Taxonomy" id="4113"/>
    <lineage>
        <taxon>Eukaryota</taxon>
        <taxon>Viridiplantae</taxon>
        <taxon>Streptophyta</taxon>
        <taxon>Embryophyta</taxon>
        <taxon>Tracheophyta</taxon>
        <taxon>Spermatophyta</taxon>
        <taxon>Magnoliopsida</taxon>
        <taxon>eudicotyledons</taxon>
        <taxon>Gunneridae</taxon>
        <taxon>Pentapetalae</taxon>
        <taxon>asterids</taxon>
        <taxon>lamiids</taxon>
        <taxon>Solanales</taxon>
        <taxon>Solanaceae</taxon>
        <taxon>Solanoideae</taxon>
        <taxon>Solaneae</taxon>
        <taxon>Solanum</taxon>
    </lineage>
</organism>
<dbReference type="EnsemblPlants" id="PGSC0003DMT400019990">
    <property type="protein sequence ID" value="PGSC0003DMT400019990"/>
    <property type="gene ID" value="PGSC0003DMG401007736"/>
</dbReference>
<dbReference type="Proteomes" id="UP000011115">
    <property type="component" value="Unassembled WGS sequence"/>
</dbReference>
<reference evidence="3" key="1">
    <citation type="journal article" date="2011" name="Nature">
        <title>Genome sequence and analysis of the tuber crop potato.</title>
        <authorList>
            <consortium name="The Potato Genome Sequencing Consortium"/>
        </authorList>
    </citation>
    <scope>NUCLEOTIDE SEQUENCE [LARGE SCALE GENOMIC DNA]</scope>
    <source>
        <strain evidence="3">cv. DM1-3 516 R44</strain>
    </source>
</reference>
<evidence type="ECO:0000313" key="3">
    <source>
        <dbReference type="Proteomes" id="UP000011115"/>
    </source>
</evidence>
<evidence type="ECO:0000313" key="2">
    <source>
        <dbReference type="EnsemblPlants" id="PGSC0003DMT400019990"/>
    </source>
</evidence>
<dbReference type="PaxDb" id="4113-PGSC0003DMT400019990"/>
<dbReference type="Gramene" id="PGSC0003DMT400019990">
    <property type="protein sequence ID" value="PGSC0003DMT400019990"/>
    <property type="gene ID" value="PGSC0003DMG401007736"/>
</dbReference>
<feature type="compositionally biased region" description="Low complexity" evidence="1">
    <location>
        <begin position="95"/>
        <end position="106"/>
    </location>
</feature>
<sequence>MTQNLMTVFGVLGIHLSPGAEVRTQHHNTNSIENCTTPLGHIHCCYYYYYVALWLTILSCTEEEHVCLPRTKERNIKKAKLFVASEVERKKTFFESESSSSGISIEPPTPMKKL</sequence>
<proteinExistence type="predicted"/>
<dbReference type="AlphaFoldDB" id="M1ACV8"/>
<name>M1ACV8_SOLTU</name>
<reference evidence="2" key="2">
    <citation type="submission" date="2015-06" db="UniProtKB">
        <authorList>
            <consortium name="EnsemblPlants"/>
        </authorList>
    </citation>
    <scope>IDENTIFICATION</scope>
    <source>
        <strain evidence="2">DM1-3 516 R44</strain>
    </source>
</reference>
<dbReference type="HOGENOM" id="CLU_2125455_0_0_1"/>